<dbReference type="Proteomes" id="UP000473014">
    <property type="component" value="Unassembled WGS sequence"/>
</dbReference>
<name>A0A6G2B8G7_9ACTN</name>
<comment type="caution">
    <text evidence="2">The sequence shown here is derived from an EMBL/GenBank/DDBJ whole genome shotgun (WGS) entry which is preliminary data.</text>
</comment>
<accession>A0A6G2B8G7</accession>
<gene>
    <name evidence="2" type="ORF">F0L17_04575</name>
</gene>
<evidence type="ECO:0000256" key="1">
    <source>
        <dbReference type="SAM" id="Coils"/>
    </source>
</evidence>
<evidence type="ECO:0000313" key="2">
    <source>
        <dbReference type="EMBL" id="MTE18416.1"/>
    </source>
</evidence>
<dbReference type="RefSeq" id="WP_155070067.1">
    <property type="nucleotide sequence ID" value="NZ_WIXO01000001.1"/>
</dbReference>
<evidence type="ECO:0000313" key="3">
    <source>
        <dbReference type="Proteomes" id="UP000473014"/>
    </source>
</evidence>
<protein>
    <submittedName>
        <fullName evidence="2">Sterol-binding protein</fullName>
    </submittedName>
</protein>
<reference evidence="2 3" key="1">
    <citation type="submission" date="2019-11" db="EMBL/GenBank/DDBJ databases">
        <authorList>
            <person name="Yuan L."/>
        </authorList>
    </citation>
    <scope>NUCLEOTIDE SEQUENCE [LARGE SCALE GENOMIC DNA]</scope>
    <source>
        <strain evidence="2 3">TRM43335</strain>
    </source>
</reference>
<keyword evidence="1" id="KW-0175">Coiled coil</keyword>
<keyword evidence="3" id="KW-1185">Reference proteome</keyword>
<feature type="coiled-coil region" evidence="1">
    <location>
        <begin position="4"/>
        <end position="31"/>
    </location>
</feature>
<dbReference type="Gene3D" id="3.30.1050.10">
    <property type="entry name" value="SCP2 sterol-binding domain"/>
    <property type="match status" value="1"/>
</dbReference>
<dbReference type="SUPFAM" id="SSF55718">
    <property type="entry name" value="SCP-like"/>
    <property type="match status" value="1"/>
</dbReference>
<dbReference type="EMBL" id="WIXO01000001">
    <property type="protein sequence ID" value="MTE18416.1"/>
    <property type="molecule type" value="Genomic_DNA"/>
</dbReference>
<sequence length="115" mass="12785">MATTEQCRKALERLARNLAEANDDVRGATALERSISCHLTDLDTTFTGRLVHGRIEDMAVEPGPPSERAQVRLAMAGDDLVSLVEGRLEFARAWARGRVRLEAGLRDLMRLRSLL</sequence>
<organism evidence="2 3">
    <name type="scientific">Streptomyces taklimakanensis</name>
    <dbReference type="NCBI Taxonomy" id="2569853"/>
    <lineage>
        <taxon>Bacteria</taxon>
        <taxon>Bacillati</taxon>
        <taxon>Actinomycetota</taxon>
        <taxon>Actinomycetes</taxon>
        <taxon>Kitasatosporales</taxon>
        <taxon>Streptomycetaceae</taxon>
        <taxon>Streptomyces</taxon>
    </lineage>
</organism>
<proteinExistence type="predicted"/>
<dbReference type="OrthoDB" id="3534000at2"/>
<dbReference type="InterPro" id="IPR036527">
    <property type="entry name" value="SCP2_sterol-bd_dom_sf"/>
</dbReference>
<dbReference type="AlphaFoldDB" id="A0A6G2B8G7"/>